<dbReference type="InterPro" id="IPR021163">
    <property type="entry name" value="Ferredox_Rdtase_adrenod"/>
</dbReference>
<evidence type="ECO:0000256" key="2">
    <source>
        <dbReference type="ARBA" id="ARBA00008312"/>
    </source>
</evidence>
<evidence type="ECO:0000256" key="8">
    <source>
        <dbReference type="ARBA" id="ARBA00047776"/>
    </source>
</evidence>
<evidence type="ECO:0000256" key="10">
    <source>
        <dbReference type="PIRSR" id="PIRSR000362-2"/>
    </source>
</evidence>
<keyword evidence="13" id="KW-1185">Reference proteome</keyword>
<gene>
    <name evidence="12" type="ORF">G7068_14715</name>
</gene>
<evidence type="ECO:0000256" key="3">
    <source>
        <dbReference type="ARBA" id="ARBA00013223"/>
    </source>
</evidence>
<dbReference type="RefSeq" id="WP_166292648.1">
    <property type="nucleotide sequence ID" value="NZ_CP049863.1"/>
</dbReference>
<evidence type="ECO:0000256" key="7">
    <source>
        <dbReference type="ARBA" id="ARBA00023002"/>
    </source>
</evidence>
<dbReference type="Proteomes" id="UP000502677">
    <property type="component" value="Chromosome"/>
</dbReference>
<feature type="binding site" evidence="9">
    <location>
        <position position="46"/>
    </location>
    <ligand>
        <name>FAD</name>
        <dbReference type="ChEBI" id="CHEBI:57692"/>
    </ligand>
</feature>
<evidence type="ECO:0000256" key="1">
    <source>
        <dbReference type="ARBA" id="ARBA00001974"/>
    </source>
</evidence>
<evidence type="ECO:0000313" key="12">
    <source>
        <dbReference type="EMBL" id="QIK64315.1"/>
    </source>
</evidence>
<keyword evidence="4" id="KW-0285">Flavoprotein</keyword>
<comment type="similarity">
    <text evidence="2">Belongs to the ferredoxin--NADP reductase type 1 family.</text>
</comment>
<dbReference type="PANTHER" id="PTHR48467:SF1">
    <property type="entry name" value="GLUTAMATE SYNTHASE 1 [NADH], CHLOROPLASTIC-LIKE"/>
    <property type="match status" value="1"/>
</dbReference>
<keyword evidence="6 10" id="KW-0521">NADP</keyword>
<dbReference type="KEGG" id="lvi:G7068_14715"/>
<dbReference type="SUPFAM" id="SSF51971">
    <property type="entry name" value="Nucleotide-binding domain"/>
    <property type="match status" value="1"/>
</dbReference>
<proteinExistence type="inferred from homology"/>
<keyword evidence="7" id="KW-0560">Oxidoreductase</keyword>
<dbReference type="PANTHER" id="PTHR48467">
    <property type="entry name" value="GLUTAMATE SYNTHASE 1 [NADH], CHLOROPLASTIC-LIKE"/>
    <property type="match status" value="1"/>
</dbReference>
<accession>A0A6G7XIC5</accession>
<evidence type="ECO:0000313" key="13">
    <source>
        <dbReference type="Proteomes" id="UP000502677"/>
    </source>
</evidence>
<dbReference type="AlphaFoldDB" id="A0A6G7XIC5"/>
<dbReference type="InterPro" id="IPR055275">
    <property type="entry name" value="Ferredox_Rdtase"/>
</dbReference>
<evidence type="ECO:0000256" key="4">
    <source>
        <dbReference type="ARBA" id="ARBA00022630"/>
    </source>
</evidence>
<keyword evidence="5 9" id="KW-0274">FAD</keyword>
<evidence type="ECO:0000256" key="9">
    <source>
        <dbReference type="PIRSR" id="PIRSR000362-1"/>
    </source>
</evidence>
<evidence type="ECO:0000259" key="11">
    <source>
        <dbReference type="Pfam" id="PF07992"/>
    </source>
</evidence>
<dbReference type="Gene3D" id="3.40.50.720">
    <property type="entry name" value="NAD(P)-binding Rossmann-like Domain"/>
    <property type="match status" value="1"/>
</dbReference>
<protein>
    <recommendedName>
        <fullName evidence="3">ferredoxin--NADP(+) reductase</fullName>
        <ecNumber evidence="3">1.18.1.2</ecNumber>
    </recommendedName>
</protein>
<sequence>MTGTHPLHVAIVGSGPSGCYLAQSLLRSLPDAQIVIFDRLASPYGLIRYGVAADHQHTKAITRQFERLFQSPNVRFAGNIELGRDLSLDELREHFNAVVIATGLSGDHALGVPGDTLPGVIGAGSLTRALNAHPDETAELPALGDDVVIVGAGNVALDLLRFLVKDREHYEASDIADPLLERYLAAPAKRITLVSRSAAALSKGDPQMLRELATLPRANYRLHEASEPLSKVPSDRDLDRTETARVAAFEELLSADRDAQGGPEVTLCFGMSPLRVLGDTAVEGIELTSGETVTLVPASATLTAIGFAPTGAFTELITTHASNAEIGRVEPGLYRTGWAKRGPRGAIPENRACAKSVAEEIVADTTSGSLPVSAATLGFEGLPAELRTRAIDYNQWLTLDAHERELAPASRIRQKISDHDRMVAIARGQS</sequence>
<feature type="binding site" evidence="9">
    <location>
        <position position="82"/>
    </location>
    <ligand>
        <name>FAD</name>
        <dbReference type="ChEBI" id="CHEBI:57692"/>
    </ligand>
</feature>
<feature type="binding site" evidence="9">
    <location>
        <position position="17"/>
    </location>
    <ligand>
        <name>FAD</name>
        <dbReference type="ChEBI" id="CHEBI:57692"/>
    </ligand>
</feature>
<comment type="cofactor">
    <cofactor evidence="1 9">
        <name>FAD</name>
        <dbReference type="ChEBI" id="CHEBI:57692"/>
    </cofactor>
</comment>
<dbReference type="Gene3D" id="3.50.50.60">
    <property type="entry name" value="FAD/NAD(P)-binding domain"/>
    <property type="match status" value="1"/>
</dbReference>
<reference evidence="12 13" key="1">
    <citation type="submission" date="2020-03" db="EMBL/GenBank/DDBJ databases">
        <title>Leucobacter sp. nov., isolated from beetles.</title>
        <authorList>
            <person name="Hyun D.-W."/>
            <person name="Bae J.-W."/>
        </authorList>
    </citation>
    <scope>NUCLEOTIDE SEQUENCE [LARGE SCALE GENOMIC DNA]</scope>
    <source>
        <strain evidence="12 13">HDW9C</strain>
    </source>
</reference>
<dbReference type="GO" id="GO:0004324">
    <property type="term" value="F:ferredoxin-NADP+ reductase activity"/>
    <property type="evidence" value="ECO:0007669"/>
    <property type="project" value="UniProtKB-EC"/>
</dbReference>
<evidence type="ECO:0000256" key="6">
    <source>
        <dbReference type="ARBA" id="ARBA00022857"/>
    </source>
</evidence>
<dbReference type="PIRSF" id="PIRSF000362">
    <property type="entry name" value="FNR"/>
    <property type="match status" value="1"/>
</dbReference>
<dbReference type="Pfam" id="PF07992">
    <property type="entry name" value="Pyr_redox_2"/>
    <property type="match status" value="1"/>
</dbReference>
<feature type="domain" description="FAD/NAD(P)-binding" evidence="11">
    <location>
        <begin position="8"/>
        <end position="164"/>
    </location>
</feature>
<feature type="binding site" evidence="9">
    <location>
        <position position="338"/>
    </location>
    <ligand>
        <name>FAD</name>
        <dbReference type="ChEBI" id="CHEBI:57692"/>
    </ligand>
</feature>
<organism evidence="12 13">
    <name type="scientific">Leucobacter viscericola</name>
    <dbReference type="NCBI Taxonomy" id="2714935"/>
    <lineage>
        <taxon>Bacteria</taxon>
        <taxon>Bacillati</taxon>
        <taxon>Actinomycetota</taxon>
        <taxon>Actinomycetes</taxon>
        <taxon>Micrococcales</taxon>
        <taxon>Microbacteriaceae</taxon>
        <taxon>Leucobacter</taxon>
    </lineage>
</organism>
<dbReference type="PRINTS" id="PR00419">
    <property type="entry name" value="ADXRDTASE"/>
</dbReference>
<evidence type="ECO:0000256" key="5">
    <source>
        <dbReference type="ARBA" id="ARBA00022827"/>
    </source>
</evidence>
<dbReference type="InterPro" id="IPR023753">
    <property type="entry name" value="FAD/NAD-binding_dom"/>
</dbReference>
<name>A0A6G7XIC5_9MICO</name>
<dbReference type="EMBL" id="CP049863">
    <property type="protein sequence ID" value="QIK64315.1"/>
    <property type="molecule type" value="Genomic_DNA"/>
</dbReference>
<feature type="binding site" evidence="10">
    <location>
        <position position="345"/>
    </location>
    <ligand>
        <name>NADP(+)</name>
        <dbReference type="ChEBI" id="CHEBI:58349"/>
    </ligand>
</feature>
<comment type="catalytic activity">
    <reaction evidence="8">
        <text>2 reduced [2Fe-2S]-[ferredoxin] + NADP(+) + H(+) = 2 oxidized [2Fe-2S]-[ferredoxin] + NADPH</text>
        <dbReference type="Rhea" id="RHEA:20125"/>
        <dbReference type="Rhea" id="RHEA-COMP:10000"/>
        <dbReference type="Rhea" id="RHEA-COMP:10001"/>
        <dbReference type="ChEBI" id="CHEBI:15378"/>
        <dbReference type="ChEBI" id="CHEBI:33737"/>
        <dbReference type="ChEBI" id="CHEBI:33738"/>
        <dbReference type="ChEBI" id="CHEBI:57783"/>
        <dbReference type="ChEBI" id="CHEBI:58349"/>
        <dbReference type="EC" id="1.18.1.2"/>
    </reaction>
</comment>
<dbReference type="InterPro" id="IPR036188">
    <property type="entry name" value="FAD/NAD-bd_sf"/>
</dbReference>
<dbReference type="EC" id="1.18.1.2" evidence="3"/>
<feature type="binding site" evidence="9">
    <location>
        <begin position="345"/>
        <end position="347"/>
    </location>
    <ligand>
        <name>FAD</name>
        <dbReference type="ChEBI" id="CHEBI:57692"/>
    </ligand>
</feature>